<sequence>MRQFAVIGLGQFGSSVALSLAEKGCDVLAIDSDQDRVDEISEQVSQSVTVDAADEKALKSLGMKDIDVAIVSTGEDIEASISIVLILKEIGVKEIIAKAVTPIHGTILKKVGADRVVFPERDMGERIAESLASPNVMDYSEISDTHSIVELVAPKKFWTKKISELKFEENTMVSIVAIKRKVPVITQEGETEFREEINIKPSPDEKINRSDILIMIGSFEGIQKVRGI</sequence>
<dbReference type="PANTHER" id="PTHR43833">
    <property type="entry name" value="POTASSIUM CHANNEL PROTEIN 2-RELATED-RELATED"/>
    <property type="match status" value="1"/>
</dbReference>
<dbReference type="Pfam" id="PF02254">
    <property type="entry name" value="TrkA_N"/>
    <property type="match status" value="1"/>
</dbReference>
<dbReference type="GO" id="GO:0008324">
    <property type="term" value="F:monoatomic cation transmembrane transporter activity"/>
    <property type="evidence" value="ECO:0007669"/>
    <property type="project" value="InterPro"/>
</dbReference>
<dbReference type="Pfam" id="PF02080">
    <property type="entry name" value="TrkA_C"/>
    <property type="match status" value="1"/>
</dbReference>
<dbReference type="Gene3D" id="3.30.70.1450">
    <property type="entry name" value="Regulator of K+ conductance, C-terminal domain"/>
    <property type="match status" value="1"/>
</dbReference>
<comment type="caution">
    <text evidence="2">The sequence shown here is derived from an EMBL/GenBank/DDBJ whole genome shotgun (WGS) entry which is preliminary data.</text>
</comment>
<dbReference type="InterPro" id="IPR036721">
    <property type="entry name" value="RCK_C_sf"/>
</dbReference>
<feature type="domain" description="RCK N-terminal" evidence="1">
    <location>
        <begin position="1"/>
        <end position="117"/>
    </location>
</feature>
<dbReference type="InterPro" id="IPR003148">
    <property type="entry name" value="RCK_N"/>
</dbReference>
<proteinExistence type="predicted"/>
<dbReference type="AlphaFoldDB" id="A0A1F5QYB7"/>
<evidence type="ECO:0000313" key="3">
    <source>
        <dbReference type="Proteomes" id="UP000177230"/>
    </source>
</evidence>
<dbReference type="PANTHER" id="PTHR43833:SF7">
    <property type="entry name" value="KTR SYSTEM POTASSIUM UPTAKE PROTEIN C"/>
    <property type="match status" value="1"/>
</dbReference>
<dbReference type="PROSITE" id="PS51201">
    <property type="entry name" value="RCK_N"/>
    <property type="match status" value="1"/>
</dbReference>
<dbReference type="Proteomes" id="UP000177230">
    <property type="component" value="Unassembled WGS sequence"/>
</dbReference>
<protein>
    <recommendedName>
        <fullName evidence="1">RCK N-terminal domain-containing protein</fullName>
    </recommendedName>
</protein>
<dbReference type="Gene3D" id="3.40.50.720">
    <property type="entry name" value="NAD(P)-binding Rossmann-like Domain"/>
    <property type="match status" value="1"/>
</dbReference>
<dbReference type="SUPFAM" id="SSF51735">
    <property type="entry name" value="NAD(P)-binding Rossmann-fold domains"/>
    <property type="match status" value="1"/>
</dbReference>
<name>A0A1F5QYB7_9BACT</name>
<gene>
    <name evidence="2" type="ORF">A2024_05240</name>
</gene>
<evidence type="ECO:0000313" key="2">
    <source>
        <dbReference type="EMBL" id="OGF07160.1"/>
    </source>
</evidence>
<dbReference type="InterPro" id="IPR006037">
    <property type="entry name" value="RCK_C"/>
</dbReference>
<dbReference type="InterPro" id="IPR036291">
    <property type="entry name" value="NAD(P)-bd_dom_sf"/>
</dbReference>
<dbReference type="GO" id="GO:0006813">
    <property type="term" value="P:potassium ion transport"/>
    <property type="evidence" value="ECO:0007669"/>
    <property type="project" value="InterPro"/>
</dbReference>
<dbReference type="EMBL" id="MFFM01000052">
    <property type="protein sequence ID" value="OGF07160.1"/>
    <property type="molecule type" value="Genomic_DNA"/>
</dbReference>
<dbReference type="InterPro" id="IPR050721">
    <property type="entry name" value="Trk_Ktr_HKT_K-transport"/>
</dbReference>
<accession>A0A1F5QYB7</accession>
<dbReference type="SUPFAM" id="SSF116726">
    <property type="entry name" value="TrkA C-terminal domain-like"/>
    <property type="match status" value="1"/>
</dbReference>
<evidence type="ECO:0000259" key="1">
    <source>
        <dbReference type="PROSITE" id="PS51201"/>
    </source>
</evidence>
<reference evidence="2 3" key="1">
    <citation type="journal article" date="2016" name="Nat. Commun.">
        <title>Thousands of microbial genomes shed light on interconnected biogeochemical processes in an aquifer system.</title>
        <authorList>
            <person name="Anantharaman K."/>
            <person name="Brown C.T."/>
            <person name="Hug L.A."/>
            <person name="Sharon I."/>
            <person name="Castelle C.J."/>
            <person name="Probst A.J."/>
            <person name="Thomas B.C."/>
            <person name="Singh A."/>
            <person name="Wilkins M.J."/>
            <person name="Karaoz U."/>
            <person name="Brodie E.L."/>
            <person name="Williams K.H."/>
            <person name="Hubbard S.S."/>
            <person name="Banfield J.F."/>
        </authorList>
    </citation>
    <scope>NUCLEOTIDE SEQUENCE [LARGE SCALE GENOMIC DNA]</scope>
</reference>
<organism evidence="2 3">
    <name type="scientific">Candidatus Edwardsbacteria bacterium GWF2_54_11</name>
    <dbReference type="NCBI Taxonomy" id="1817851"/>
    <lineage>
        <taxon>Bacteria</taxon>
        <taxon>Candidatus Edwardsiibacteriota</taxon>
    </lineage>
</organism>